<reference evidence="1 2" key="1">
    <citation type="submission" date="2020-12" db="EMBL/GenBank/DDBJ databases">
        <title>Enhanced detection system for hospital associated transmission using whole genome sequencing surveillance.</title>
        <authorList>
            <person name="Harrison L.H."/>
            <person name="Van Tyne D."/>
            <person name="Marsh J.W."/>
            <person name="Griffith M.P."/>
            <person name="Snyder D.J."/>
            <person name="Cooper V.S."/>
            <person name="Mustapha M."/>
        </authorList>
    </citation>
    <scope>NUCLEOTIDE SEQUENCE [LARGE SCALE GENOMIC DNA]</scope>
    <source>
        <strain evidence="1 2">SER00238</strain>
    </source>
</reference>
<organism evidence="1 2">
    <name type="scientific">Serratia proteamaculans</name>
    <dbReference type="NCBI Taxonomy" id="28151"/>
    <lineage>
        <taxon>Bacteria</taxon>
        <taxon>Pseudomonadati</taxon>
        <taxon>Pseudomonadota</taxon>
        <taxon>Gammaproteobacteria</taxon>
        <taxon>Enterobacterales</taxon>
        <taxon>Yersiniaceae</taxon>
        <taxon>Serratia</taxon>
    </lineage>
</organism>
<evidence type="ECO:0000313" key="1">
    <source>
        <dbReference type="EMBL" id="MBI6179837.1"/>
    </source>
</evidence>
<accession>A0ABS0TNA9</accession>
<protein>
    <recommendedName>
        <fullName evidence="3">YdeA protein</fullName>
    </recommendedName>
</protein>
<dbReference type="Proteomes" id="UP000639004">
    <property type="component" value="Unassembled WGS sequence"/>
</dbReference>
<comment type="caution">
    <text evidence="1">The sequence shown here is derived from an EMBL/GenBank/DDBJ whole genome shotgun (WGS) entry which is preliminary data.</text>
</comment>
<evidence type="ECO:0000313" key="2">
    <source>
        <dbReference type="Proteomes" id="UP000639004"/>
    </source>
</evidence>
<keyword evidence="2" id="KW-1185">Reference proteome</keyword>
<name>A0ABS0TNA9_SERPR</name>
<dbReference type="EMBL" id="JAEHSL010000002">
    <property type="protein sequence ID" value="MBI6179837.1"/>
    <property type="molecule type" value="Genomic_DNA"/>
</dbReference>
<evidence type="ECO:0008006" key="3">
    <source>
        <dbReference type="Google" id="ProtNLM"/>
    </source>
</evidence>
<proteinExistence type="predicted"/>
<sequence>MAAVTPRRPSPLQRRILIVLAALDAKRPGPVATRDIERLLAQGGDAPVYGNNLRGSCRRMEDAGWLRTLRNRQTLRLAVELTDTGRAVATPLLDDEQAVAREQQRRDDVRVLPVRPADTLADQELVIAGIAYTACRGVFVVRLDGTTCLHLWRADGTIVRLEGDALQVADGYQMVYDAGLPVQIQVNEGMGR</sequence>
<gene>
    <name evidence="1" type="ORF">JEQ07_05405</name>
</gene>
<dbReference type="RefSeq" id="WP_129938358.1">
    <property type="nucleotide sequence ID" value="NZ_CAMITK010000003.1"/>
</dbReference>